<keyword evidence="8" id="KW-1185">Reference proteome</keyword>
<evidence type="ECO:0000313" key="8">
    <source>
        <dbReference type="Proteomes" id="UP000095751"/>
    </source>
</evidence>
<evidence type="ECO:0000256" key="2">
    <source>
        <dbReference type="ARBA" id="ARBA00022771"/>
    </source>
</evidence>
<dbReference type="InterPro" id="IPR001965">
    <property type="entry name" value="Znf_PHD"/>
</dbReference>
<proteinExistence type="predicted"/>
<dbReference type="GO" id="GO:0008270">
    <property type="term" value="F:zinc ion binding"/>
    <property type="evidence" value="ECO:0007669"/>
    <property type="project" value="UniProtKB-KW"/>
</dbReference>
<evidence type="ECO:0000313" key="7">
    <source>
        <dbReference type="EMBL" id="OEU15489.1"/>
    </source>
</evidence>
<dbReference type="Pfam" id="PF00628">
    <property type="entry name" value="PHD"/>
    <property type="match status" value="1"/>
</dbReference>
<accession>A0A1E7FBG4</accession>
<dbReference type="InterPro" id="IPR011011">
    <property type="entry name" value="Znf_FYVE_PHD"/>
</dbReference>
<organism evidence="7 8">
    <name type="scientific">Fragilariopsis cylindrus CCMP1102</name>
    <dbReference type="NCBI Taxonomy" id="635003"/>
    <lineage>
        <taxon>Eukaryota</taxon>
        <taxon>Sar</taxon>
        <taxon>Stramenopiles</taxon>
        <taxon>Ochrophyta</taxon>
        <taxon>Bacillariophyta</taxon>
        <taxon>Bacillariophyceae</taxon>
        <taxon>Bacillariophycidae</taxon>
        <taxon>Bacillariales</taxon>
        <taxon>Bacillariaceae</taxon>
        <taxon>Fragilariopsis</taxon>
    </lineage>
</organism>
<evidence type="ECO:0000256" key="4">
    <source>
        <dbReference type="PROSITE-ProRule" id="PRU00146"/>
    </source>
</evidence>
<keyword evidence="3" id="KW-0862">Zinc</keyword>
<dbReference type="PROSITE" id="PS50016">
    <property type="entry name" value="ZF_PHD_2"/>
    <property type="match status" value="1"/>
</dbReference>
<dbReference type="PROSITE" id="PS01359">
    <property type="entry name" value="ZF_PHD_1"/>
    <property type="match status" value="1"/>
</dbReference>
<evidence type="ECO:0000256" key="5">
    <source>
        <dbReference type="SAM" id="MobiDB-lite"/>
    </source>
</evidence>
<evidence type="ECO:0000259" key="6">
    <source>
        <dbReference type="PROSITE" id="PS50016"/>
    </source>
</evidence>
<dbReference type="InterPro" id="IPR019787">
    <property type="entry name" value="Znf_PHD-finger"/>
</dbReference>
<dbReference type="InterPro" id="IPR019786">
    <property type="entry name" value="Zinc_finger_PHD-type_CS"/>
</dbReference>
<dbReference type="Gene3D" id="1.10.10.60">
    <property type="entry name" value="Homeodomain-like"/>
    <property type="match status" value="1"/>
</dbReference>
<keyword evidence="2 4" id="KW-0863">Zinc-finger</keyword>
<evidence type="ECO:0000256" key="1">
    <source>
        <dbReference type="ARBA" id="ARBA00022723"/>
    </source>
</evidence>
<dbReference type="InterPro" id="IPR013083">
    <property type="entry name" value="Znf_RING/FYVE/PHD"/>
</dbReference>
<dbReference type="EMBL" id="KV784359">
    <property type="protein sequence ID" value="OEU15489.1"/>
    <property type="molecule type" value="Genomic_DNA"/>
</dbReference>
<dbReference type="PANTHER" id="PTHR24102">
    <property type="entry name" value="PHD FINGER PROTEIN"/>
    <property type="match status" value="1"/>
</dbReference>
<reference evidence="7 8" key="1">
    <citation type="submission" date="2016-09" db="EMBL/GenBank/DDBJ databases">
        <title>Extensive genetic diversity and differential bi-allelic expression allows diatom success in the polar Southern Ocean.</title>
        <authorList>
            <consortium name="DOE Joint Genome Institute"/>
            <person name="Mock T."/>
            <person name="Otillar R.P."/>
            <person name="Strauss J."/>
            <person name="Dupont C."/>
            <person name="Frickenhaus S."/>
            <person name="Maumus F."/>
            <person name="Mcmullan M."/>
            <person name="Sanges R."/>
            <person name="Schmutz J."/>
            <person name="Toseland A."/>
            <person name="Valas R."/>
            <person name="Veluchamy A."/>
            <person name="Ward B.J."/>
            <person name="Allen A."/>
            <person name="Barry K."/>
            <person name="Falciatore A."/>
            <person name="Ferrante M."/>
            <person name="Fortunato A.E."/>
            <person name="Gloeckner G."/>
            <person name="Gruber A."/>
            <person name="Hipkin R."/>
            <person name="Janech M."/>
            <person name="Kroth P."/>
            <person name="Leese F."/>
            <person name="Lindquist E."/>
            <person name="Lyon B.R."/>
            <person name="Martin J."/>
            <person name="Mayer C."/>
            <person name="Parker M."/>
            <person name="Quesneville H."/>
            <person name="Raymond J."/>
            <person name="Uhlig C."/>
            <person name="Valentin K.U."/>
            <person name="Worden A.Z."/>
            <person name="Armbrust E.V."/>
            <person name="Bowler C."/>
            <person name="Green B."/>
            <person name="Moulton V."/>
            <person name="Van Oosterhout C."/>
            <person name="Grigoriev I."/>
        </authorList>
    </citation>
    <scope>NUCLEOTIDE SEQUENCE [LARGE SCALE GENOMIC DNA]</scope>
    <source>
        <strain evidence="7 8">CCMP1102</strain>
    </source>
</reference>
<dbReference type="Proteomes" id="UP000095751">
    <property type="component" value="Unassembled WGS sequence"/>
</dbReference>
<dbReference type="AlphaFoldDB" id="A0A1E7FBG4"/>
<dbReference type="PANTHER" id="PTHR24102:SF28">
    <property type="entry name" value="PHD-TYPE DOMAIN-CONTAINING PROTEIN"/>
    <property type="match status" value="1"/>
</dbReference>
<feature type="region of interest" description="Disordered" evidence="5">
    <location>
        <begin position="1"/>
        <end position="64"/>
    </location>
</feature>
<dbReference type="SUPFAM" id="SSF57903">
    <property type="entry name" value="FYVE/PHD zinc finger"/>
    <property type="match status" value="1"/>
</dbReference>
<dbReference type="KEGG" id="fcy:FRACYDRAFT_261711"/>
<evidence type="ECO:0000256" key="3">
    <source>
        <dbReference type="ARBA" id="ARBA00022833"/>
    </source>
</evidence>
<dbReference type="InParanoid" id="A0A1E7FBG4"/>
<dbReference type="OrthoDB" id="47291at2759"/>
<keyword evidence="1" id="KW-0479">Metal-binding</keyword>
<dbReference type="SMART" id="SM00249">
    <property type="entry name" value="PHD"/>
    <property type="match status" value="1"/>
</dbReference>
<dbReference type="Gene3D" id="3.30.40.10">
    <property type="entry name" value="Zinc/RING finger domain, C3HC4 (zinc finger)"/>
    <property type="match status" value="1"/>
</dbReference>
<sequence length="368" mass="41673">MSAEEMDIGAIASNETIVSSEGDINETKAGVGHDEGTTTSAIHTAAALSSPKRKSRGRPKLGCIRASPRKKDCEEVDTSWKDAGEFFPKSSSRVGDEYQVDFLPQSGTYEIPSDDDEPMYDLIWDYKEATEKKMLNFIEDNVPHNKREKALQVIHDNNYSLMNPKEVIRQIDPTNVSDWTLEEKEKFRAEIFRSRKDFKDVIQKMMGKKMGDTIAYYLGYYKKSDDYRLLKTVCVEERIEKAKDHCVICDQGGSLLICDGCESEWHMTCAKPALKTVPESRWECDVCVDRKFLESRKRILEDISSNMNDQKQEKKMKVEVPLPVVETNNDVSKGLPLHVIAAVKACTSNISSILSTSSKEIETSKQLN</sequence>
<protein>
    <recommendedName>
        <fullName evidence="6">PHD-type domain-containing protein</fullName>
    </recommendedName>
</protein>
<feature type="domain" description="PHD-type" evidence="6">
    <location>
        <begin position="243"/>
        <end position="290"/>
    </location>
</feature>
<name>A0A1E7FBG4_9STRA</name>
<gene>
    <name evidence="7" type="ORF">FRACYDRAFT_261711</name>
</gene>